<gene>
    <name evidence="3" type="ORF">QE152_g37881</name>
</gene>
<feature type="region of interest" description="Disordered" evidence="1">
    <location>
        <begin position="189"/>
        <end position="267"/>
    </location>
</feature>
<keyword evidence="2" id="KW-1133">Transmembrane helix</keyword>
<feature type="compositionally biased region" description="Basic and acidic residues" evidence="1">
    <location>
        <begin position="138"/>
        <end position="152"/>
    </location>
</feature>
<keyword evidence="4" id="KW-1185">Reference proteome</keyword>
<feature type="compositionally biased region" description="Polar residues" evidence="1">
    <location>
        <begin position="189"/>
        <end position="210"/>
    </location>
</feature>
<feature type="region of interest" description="Disordered" evidence="1">
    <location>
        <begin position="138"/>
        <end position="163"/>
    </location>
</feature>
<keyword evidence="2" id="KW-0812">Transmembrane</keyword>
<dbReference type="Proteomes" id="UP001458880">
    <property type="component" value="Unassembled WGS sequence"/>
</dbReference>
<evidence type="ECO:0000313" key="4">
    <source>
        <dbReference type="Proteomes" id="UP001458880"/>
    </source>
</evidence>
<accession>A0AAW1I9G2</accession>
<name>A0AAW1I9G2_POPJA</name>
<feature type="compositionally biased region" description="Polar residues" evidence="1">
    <location>
        <begin position="154"/>
        <end position="163"/>
    </location>
</feature>
<dbReference type="EMBL" id="JASPKY010000763">
    <property type="protein sequence ID" value="KAK9685639.1"/>
    <property type="molecule type" value="Genomic_DNA"/>
</dbReference>
<reference evidence="3 4" key="1">
    <citation type="journal article" date="2024" name="BMC Genomics">
        <title>De novo assembly and annotation of Popillia japonica's genome with initial clues to its potential as an invasive pest.</title>
        <authorList>
            <person name="Cucini C."/>
            <person name="Boschi S."/>
            <person name="Funari R."/>
            <person name="Cardaioli E."/>
            <person name="Iannotti N."/>
            <person name="Marturano G."/>
            <person name="Paoli F."/>
            <person name="Bruttini M."/>
            <person name="Carapelli A."/>
            <person name="Frati F."/>
            <person name="Nardi F."/>
        </authorList>
    </citation>
    <scope>NUCLEOTIDE SEQUENCE [LARGE SCALE GENOMIC DNA]</scope>
    <source>
        <strain evidence="3">DMR45628</strain>
    </source>
</reference>
<comment type="caution">
    <text evidence="3">The sequence shown here is derived from an EMBL/GenBank/DDBJ whole genome shotgun (WGS) entry which is preliminary data.</text>
</comment>
<sequence length="316" mass="34096">MRLSRFQAHYLRIRFTISISRTMFAYIAVVACLVVFTYQEPQVVAGLPFLANYASSHDAHIVNHDIRFPVAPVAPIVRAAPIVASIPQPISAYSPTAPILRAAPITAAVPQALTAALPSYSFPPALSSVSMAEASPVDSREGVARAPEKIQADKPSTTIESQRQQVPDAALLASQIFIRNIAMQSRSASLTTAQQKSRQVTQSEGNQRNNEVLGATPTGFGLFQRGNNRFGQNIQNEQSEANLQSSDQQGDRKSAQSAKLIRQNEDSESIEVNNANIQNYGQENAAAVTPGIPARLATLPGGLNFLPNVYTNVITF</sequence>
<evidence type="ECO:0000256" key="1">
    <source>
        <dbReference type="SAM" id="MobiDB-lite"/>
    </source>
</evidence>
<protein>
    <submittedName>
        <fullName evidence="3">Uncharacterized protein</fullName>
    </submittedName>
</protein>
<keyword evidence="2" id="KW-0472">Membrane</keyword>
<feature type="transmembrane region" description="Helical" evidence="2">
    <location>
        <begin position="21"/>
        <end position="38"/>
    </location>
</feature>
<feature type="compositionally biased region" description="Polar residues" evidence="1">
    <location>
        <begin position="225"/>
        <end position="248"/>
    </location>
</feature>
<dbReference type="PROSITE" id="PS51257">
    <property type="entry name" value="PROKAR_LIPOPROTEIN"/>
    <property type="match status" value="1"/>
</dbReference>
<evidence type="ECO:0000256" key="2">
    <source>
        <dbReference type="SAM" id="Phobius"/>
    </source>
</evidence>
<evidence type="ECO:0000313" key="3">
    <source>
        <dbReference type="EMBL" id="KAK9685639.1"/>
    </source>
</evidence>
<proteinExistence type="predicted"/>
<dbReference type="AlphaFoldDB" id="A0AAW1I9G2"/>
<organism evidence="3 4">
    <name type="scientific">Popillia japonica</name>
    <name type="common">Japanese beetle</name>
    <dbReference type="NCBI Taxonomy" id="7064"/>
    <lineage>
        <taxon>Eukaryota</taxon>
        <taxon>Metazoa</taxon>
        <taxon>Ecdysozoa</taxon>
        <taxon>Arthropoda</taxon>
        <taxon>Hexapoda</taxon>
        <taxon>Insecta</taxon>
        <taxon>Pterygota</taxon>
        <taxon>Neoptera</taxon>
        <taxon>Endopterygota</taxon>
        <taxon>Coleoptera</taxon>
        <taxon>Polyphaga</taxon>
        <taxon>Scarabaeiformia</taxon>
        <taxon>Scarabaeidae</taxon>
        <taxon>Rutelinae</taxon>
        <taxon>Popillia</taxon>
    </lineage>
</organism>